<gene>
    <name evidence="3" type="ORF">DI603_17525</name>
</gene>
<keyword evidence="1" id="KW-1133">Transmembrane helix</keyword>
<reference evidence="3 4" key="1">
    <citation type="submission" date="2017-08" db="EMBL/GenBank/DDBJ databases">
        <title>Infants hospitalized years apart are colonized by the same room-sourced microbial strains.</title>
        <authorList>
            <person name="Brooks B."/>
            <person name="Olm M.R."/>
            <person name="Firek B.A."/>
            <person name="Baker R."/>
            <person name="Thomas B.C."/>
            <person name="Morowitz M.J."/>
            <person name="Banfield J.F."/>
        </authorList>
    </citation>
    <scope>NUCLEOTIDE SEQUENCE [LARGE SCALE GENOMIC DNA]</scope>
    <source>
        <strain evidence="3">S2_012_000_R2_81</strain>
    </source>
</reference>
<keyword evidence="1" id="KW-0472">Membrane</keyword>
<dbReference type="Proteomes" id="UP000249633">
    <property type="component" value="Unassembled WGS sequence"/>
</dbReference>
<sequence>MKQNVGGLDRIARVVIGATLVSLAAFGIVGLWGWIGLLPLLTGAVGWCPPYAMLGWSTCSAKPRSGAR</sequence>
<evidence type="ECO:0000313" key="3">
    <source>
        <dbReference type="EMBL" id="PZP29460.1"/>
    </source>
</evidence>
<evidence type="ECO:0000256" key="1">
    <source>
        <dbReference type="SAM" id="Phobius"/>
    </source>
</evidence>
<evidence type="ECO:0000259" key="2">
    <source>
        <dbReference type="Pfam" id="PF11127"/>
    </source>
</evidence>
<proteinExistence type="predicted"/>
<dbReference type="AlphaFoldDB" id="A0A2W5DLZ4"/>
<accession>A0A2W5DLZ4</accession>
<protein>
    <submittedName>
        <fullName evidence="3">DUF2892 domain-containing protein</fullName>
    </submittedName>
</protein>
<feature type="transmembrane region" description="Helical" evidence="1">
    <location>
        <begin position="12"/>
        <end position="35"/>
    </location>
</feature>
<feature type="domain" description="Inner membrane protein YgaP-like transmembrane" evidence="2">
    <location>
        <begin position="1"/>
        <end position="62"/>
    </location>
</feature>
<organism evidence="3 4">
    <name type="scientific">Roseateles depolymerans</name>
    <dbReference type="NCBI Taxonomy" id="76731"/>
    <lineage>
        <taxon>Bacteria</taxon>
        <taxon>Pseudomonadati</taxon>
        <taxon>Pseudomonadota</taxon>
        <taxon>Betaproteobacteria</taxon>
        <taxon>Burkholderiales</taxon>
        <taxon>Sphaerotilaceae</taxon>
        <taxon>Roseateles</taxon>
    </lineage>
</organism>
<name>A0A2W5DLZ4_9BURK</name>
<dbReference type="EMBL" id="QFOD01000018">
    <property type="protein sequence ID" value="PZP29460.1"/>
    <property type="molecule type" value="Genomic_DNA"/>
</dbReference>
<dbReference type="InterPro" id="IPR021309">
    <property type="entry name" value="YgaP-like_TM"/>
</dbReference>
<dbReference type="Pfam" id="PF11127">
    <property type="entry name" value="YgaP-like_TM"/>
    <property type="match status" value="1"/>
</dbReference>
<keyword evidence="1" id="KW-0812">Transmembrane</keyword>
<evidence type="ECO:0000313" key="4">
    <source>
        <dbReference type="Proteomes" id="UP000249633"/>
    </source>
</evidence>
<comment type="caution">
    <text evidence="3">The sequence shown here is derived from an EMBL/GenBank/DDBJ whole genome shotgun (WGS) entry which is preliminary data.</text>
</comment>